<dbReference type="GO" id="GO:0003677">
    <property type="term" value="F:DNA binding"/>
    <property type="evidence" value="ECO:0007669"/>
    <property type="project" value="UniProtKB-KW"/>
</dbReference>
<keyword evidence="2" id="KW-0805">Transcription regulation</keyword>
<comment type="similarity">
    <text evidence="1">Belongs to the SorC transcriptional regulatory family.</text>
</comment>
<dbReference type="AlphaFoldDB" id="A0A938B031"/>
<dbReference type="Pfam" id="PF04198">
    <property type="entry name" value="Sugar-bind"/>
    <property type="match status" value="1"/>
</dbReference>
<dbReference type="SUPFAM" id="SSF100950">
    <property type="entry name" value="NagB/RpiA/CoA transferase-like"/>
    <property type="match status" value="1"/>
</dbReference>
<evidence type="ECO:0000259" key="5">
    <source>
        <dbReference type="Pfam" id="PF04198"/>
    </source>
</evidence>
<name>A0A938B031_UNCTE</name>
<keyword evidence="3" id="KW-0238">DNA-binding</keyword>
<evidence type="ECO:0000313" key="6">
    <source>
        <dbReference type="EMBL" id="MBM3223287.1"/>
    </source>
</evidence>
<evidence type="ECO:0000256" key="4">
    <source>
        <dbReference type="ARBA" id="ARBA00023163"/>
    </source>
</evidence>
<proteinExistence type="inferred from homology"/>
<evidence type="ECO:0000256" key="2">
    <source>
        <dbReference type="ARBA" id="ARBA00023015"/>
    </source>
</evidence>
<feature type="domain" description="Sugar-binding" evidence="5">
    <location>
        <begin position="16"/>
        <end position="153"/>
    </location>
</feature>
<accession>A0A938B031</accession>
<dbReference type="Gene3D" id="3.40.50.1360">
    <property type="match status" value="1"/>
</dbReference>
<dbReference type="GO" id="GO:0030246">
    <property type="term" value="F:carbohydrate binding"/>
    <property type="evidence" value="ECO:0007669"/>
    <property type="project" value="InterPro"/>
</dbReference>
<dbReference type="EMBL" id="VGLS01000121">
    <property type="protein sequence ID" value="MBM3223287.1"/>
    <property type="molecule type" value="Genomic_DNA"/>
</dbReference>
<dbReference type="Proteomes" id="UP000712673">
    <property type="component" value="Unassembled WGS sequence"/>
</dbReference>
<evidence type="ECO:0000313" key="7">
    <source>
        <dbReference type="Proteomes" id="UP000712673"/>
    </source>
</evidence>
<organism evidence="6 7">
    <name type="scientific">Tectimicrobiota bacterium</name>
    <dbReference type="NCBI Taxonomy" id="2528274"/>
    <lineage>
        <taxon>Bacteria</taxon>
        <taxon>Pseudomonadati</taxon>
        <taxon>Nitrospinota/Tectimicrobiota group</taxon>
        <taxon>Candidatus Tectimicrobiota</taxon>
    </lineage>
</organism>
<reference evidence="6" key="1">
    <citation type="submission" date="2019-03" db="EMBL/GenBank/DDBJ databases">
        <title>Lake Tanganyika Metagenome-Assembled Genomes (MAGs).</title>
        <authorList>
            <person name="Tran P."/>
        </authorList>
    </citation>
    <scope>NUCLEOTIDE SEQUENCE</scope>
    <source>
        <strain evidence="6">K_DeepCast_65m_m2_066</strain>
    </source>
</reference>
<sequence>MLQCPGFSLTGNGVEYHPGVREVLTRATCVDMAFIGIGSIEGPMPYFDRGIMNILDMTGMSIESLKERGVVGDLCFHLLDAAGNPQEKRLSAGLSAVSLETLQHLVSLGRQVVVLASNALKAAPLYSAIRGGDSGRGYVNVLIITAQVAEHLLTRAASVQHDAALSLS</sequence>
<evidence type="ECO:0000256" key="1">
    <source>
        <dbReference type="ARBA" id="ARBA00010466"/>
    </source>
</evidence>
<dbReference type="InterPro" id="IPR037171">
    <property type="entry name" value="NagB/RpiA_transferase-like"/>
</dbReference>
<dbReference type="InterPro" id="IPR051054">
    <property type="entry name" value="SorC_transcr_regulators"/>
</dbReference>
<dbReference type="InterPro" id="IPR007324">
    <property type="entry name" value="Sugar-bd_dom_put"/>
</dbReference>
<dbReference type="PANTHER" id="PTHR34294">
    <property type="entry name" value="TRANSCRIPTIONAL REGULATOR-RELATED"/>
    <property type="match status" value="1"/>
</dbReference>
<protein>
    <recommendedName>
        <fullName evidence="5">Sugar-binding domain-containing protein</fullName>
    </recommendedName>
</protein>
<comment type="caution">
    <text evidence="6">The sequence shown here is derived from an EMBL/GenBank/DDBJ whole genome shotgun (WGS) entry which is preliminary data.</text>
</comment>
<evidence type="ECO:0000256" key="3">
    <source>
        <dbReference type="ARBA" id="ARBA00023125"/>
    </source>
</evidence>
<gene>
    <name evidence="6" type="ORF">FJZ47_05725</name>
</gene>
<keyword evidence="4" id="KW-0804">Transcription</keyword>